<dbReference type="Pfam" id="PF17678">
    <property type="entry name" value="Glyco_hydro_92N"/>
    <property type="match status" value="1"/>
</dbReference>
<comment type="subunit">
    <text evidence="2">Monomer.</text>
</comment>
<evidence type="ECO:0000256" key="1">
    <source>
        <dbReference type="ARBA" id="ARBA00001913"/>
    </source>
</evidence>
<evidence type="ECO:0000313" key="7">
    <source>
        <dbReference type="Proteomes" id="UP001264980"/>
    </source>
</evidence>
<sequence length="760" mass="85072">MNISKIVKNGVAAGFLTLLVGHIADAQTKPLTGYVNPFIGSEEHGHVFVGANVPFGAVQLGPTQIGRSWDEFHGWDWCSGYNYISREILGFTHTHLSGTGIGDLNDLMIVPANGPLQLRPMKFEKPETGYGSLFSKQSEQCHPGFYQVHLDKYDVDVKLTATERVGIHQYHYNKTGNAHILVDLGFAMNWDSPVKTFIQQVNDSTFTGYRFSTGWSKDQRLYFAIRTSQPILKAEFYSDSTLQNGKQVEGKQAKAALFFDAARNPNMILKVALSPVSEDNALANMAAEAPSANFEVYRTKADQVWEKSLGAIQVETRNDTNKELFYTALYHMFLGPTLFNDANNDYRGTDKQVYKNAAFKNLTTMSLWDIYRGWGPFMSIVKPSLVKDIAGSMLAIHQQQGRLPVWPLVGSETDCMVGSPAIIILADAFGKGLIPVGQREQVYEAMKHTAQRDSMGLQYLNKLSYIPADKMHESVAWAMEYAIADAGIAKVAAALGKKADAAYFTKRSQLYKLYYDKQTAFFNGRFENGQFRRPFDPFYSVPVTSDYTEGNAWQYLFLVPQDVHGLIGLLGGEKTFKSRLDSLFTVSSELREGAAPDISGLIGQYAHGNEPSHHITYLYNYLGEPWKTADLVREVMQKFYKPTPNGLSGNEDVGQMSAWYAFSALGMYSVNPMEGKYVFGSPLFDSATLRLENGKTFTIKSKDNSDQNKYIQKIEFNGKPYPYTYIRHKDLMEGGELVFLHGLQAGQDLRCKRSEPTVRG</sequence>
<name>A0ABU1R0F6_9BACT</name>
<reference evidence="6 7" key="1">
    <citation type="submission" date="2023-07" db="EMBL/GenBank/DDBJ databases">
        <title>Sorghum-associated microbial communities from plants grown in Nebraska, USA.</title>
        <authorList>
            <person name="Schachtman D."/>
        </authorList>
    </citation>
    <scope>NUCLEOTIDE SEQUENCE [LARGE SCALE GENOMIC DNA]</scope>
    <source>
        <strain evidence="6 7">BE57</strain>
    </source>
</reference>
<gene>
    <name evidence="6" type="ORF">J2W84_003942</name>
</gene>
<evidence type="ECO:0000256" key="3">
    <source>
        <dbReference type="ARBA" id="ARBA00022837"/>
    </source>
</evidence>
<comment type="cofactor">
    <cofactor evidence="1">
        <name>Ca(2+)</name>
        <dbReference type="ChEBI" id="CHEBI:29108"/>
    </cofactor>
</comment>
<dbReference type="InterPro" id="IPR050883">
    <property type="entry name" value="PNGase"/>
</dbReference>
<dbReference type="PANTHER" id="PTHR12143:SF39">
    <property type="entry name" value="SECRETED PROTEIN"/>
    <property type="match status" value="1"/>
</dbReference>
<evidence type="ECO:0000256" key="2">
    <source>
        <dbReference type="ARBA" id="ARBA00011245"/>
    </source>
</evidence>
<dbReference type="InterPro" id="IPR012939">
    <property type="entry name" value="Glyco_hydro_92"/>
</dbReference>
<dbReference type="NCBIfam" id="TIGR01180">
    <property type="entry name" value="aman2_put"/>
    <property type="match status" value="1"/>
</dbReference>
<feature type="domain" description="Glycosyl hydrolase family 92 N-terminal" evidence="5">
    <location>
        <begin position="34"/>
        <end position="274"/>
    </location>
</feature>
<dbReference type="InterPro" id="IPR041371">
    <property type="entry name" value="GH92_N"/>
</dbReference>
<dbReference type="InterPro" id="IPR008928">
    <property type="entry name" value="6-hairpin_glycosidase_sf"/>
</dbReference>
<evidence type="ECO:0000313" key="6">
    <source>
        <dbReference type="EMBL" id="MDR6806894.1"/>
    </source>
</evidence>
<feature type="domain" description="Glycosyl hydrolase family 92" evidence="4">
    <location>
        <begin position="280"/>
        <end position="739"/>
    </location>
</feature>
<organism evidence="6 7">
    <name type="scientific">Dyadobacter fermentans</name>
    <dbReference type="NCBI Taxonomy" id="94254"/>
    <lineage>
        <taxon>Bacteria</taxon>
        <taxon>Pseudomonadati</taxon>
        <taxon>Bacteroidota</taxon>
        <taxon>Cytophagia</taxon>
        <taxon>Cytophagales</taxon>
        <taxon>Spirosomataceae</taxon>
        <taxon>Dyadobacter</taxon>
    </lineage>
</organism>
<accession>A0ABU1R0F6</accession>
<comment type="caution">
    <text evidence="6">The sequence shown here is derived from an EMBL/GenBank/DDBJ whole genome shotgun (WGS) entry which is preliminary data.</text>
</comment>
<dbReference type="SUPFAM" id="SSF48208">
    <property type="entry name" value="Six-hairpin glycosidases"/>
    <property type="match status" value="1"/>
</dbReference>
<dbReference type="Gene3D" id="1.20.1610.10">
    <property type="entry name" value="alpha-1,2-mannosidases domains"/>
    <property type="match status" value="1"/>
</dbReference>
<keyword evidence="3" id="KW-0106">Calcium</keyword>
<dbReference type="Pfam" id="PF07971">
    <property type="entry name" value="Glyco_hydro_92"/>
    <property type="match status" value="1"/>
</dbReference>
<dbReference type="EMBL" id="JAVDTI010000003">
    <property type="protein sequence ID" value="MDR6806894.1"/>
    <property type="molecule type" value="Genomic_DNA"/>
</dbReference>
<dbReference type="Gene3D" id="3.30.2080.10">
    <property type="entry name" value="GH92 mannosidase domain"/>
    <property type="match status" value="1"/>
</dbReference>
<protein>
    <submittedName>
        <fullName evidence="6">Alpha-1,2-mannosidase</fullName>
    </submittedName>
</protein>
<dbReference type="PANTHER" id="PTHR12143">
    <property type="entry name" value="PEPTIDE N-GLYCANASE PNGASE -RELATED"/>
    <property type="match status" value="1"/>
</dbReference>
<dbReference type="InterPro" id="IPR005887">
    <property type="entry name" value="GH92_a_mannosidase_put"/>
</dbReference>
<evidence type="ECO:0000259" key="4">
    <source>
        <dbReference type="Pfam" id="PF07971"/>
    </source>
</evidence>
<proteinExistence type="predicted"/>
<dbReference type="RefSeq" id="WP_309986412.1">
    <property type="nucleotide sequence ID" value="NZ_JAVDTI010000003.1"/>
</dbReference>
<dbReference type="InterPro" id="IPR014718">
    <property type="entry name" value="GH-type_carb-bd"/>
</dbReference>
<dbReference type="Proteomes" id="UP001264980">
    <property type="component" value="Unassembled WGS sequence"/>
</dbReference>
<dbReference type="Gene3D" id="1.20.1050.60">
    <property type="entry name" value="alpha-1,2-mannosidase"/>
    <property type="match status" value="1"/>
</dbReference>
<evidence type="ECO:0000259" key="5">
    <source>
        <dbReference type="Pfam" id="PF17678"/>
    </source>
</evidence>
<dbReference type="Gene3D" id="2.70.98.10">
    <property type="match status" value="1"/>
</dbReference>
<keyword evidence="7" id="KW-1185">Reference proteome</keyword>